<dbReference type="SMART" id="SM00191">
    <property type="entry name" value="Int_alpha"/>
    <property type="match status" value="2"/>
</dbReference>
<dbReference type="InterPro" id="IPR027039">
    <property type="entry name" value="Crtac1"/>
</dbReference>
<keyword evidence="1" id="KW-0732">Signal</keyword>
<dbReference type="Gene3D" id="2.130.10.130">
    <property type="entry name" value="Integrin alpha, N-terminal"/>
    <property type="match status" value="4"/>
</dbReference>
<evidence type="ECO:0000259" key="5">
    <source>
        <dbReference type="Pfam" id="PF07593"/>
    </source>
</evidence>
<name>A0AAP2D9D2_9BACT</name>
<comment type="caution">
    <text evidence="6">The sequence shown here is derived from an EMBL/GenBank/DDBJ whole genome shotgun (WGS) entry which is preliminary data.</text>
</comment>
<evidence type="ECO:0000313" key="7">
    <source>
        <dbReference type="Proteomes" id="UP001319180"/>
    </source>
</evidence>
<evidence type="ECO:0000256" key="4">
    <source>
        <dbReference type="SAM" id="MobiDB-lite"/>
    </source>
</evidence>
<dbReference type="InterPro" id="IPR011519">
    <property type="entry name" value="UnbV_ASPIC"/>
</dbReference>
<dbReference type="Pfam" id="PF13517">
    <property type="entry name" value="FG-GAP_3"/>
    <property type="match status" value="4"/>
</dbReference>
<proteinExistence type="predicted"/>
<gene>
    <name evidence="6" type="ORF">KK078_14530</name>
</gene>
<evidence type="ECO:0000313" key="6">
    <source>
        <dbReference type="EMBL" id="MBT1687781.1"/>
    </source>
</evidence>
<keyword evidence="7" id="KW-1185">Reference proteome</keyword>
<feature type="region of interest" description="Disordered" evidence="4">
    <location>
        <begin position="1169"/>
        <end position="1190"/>
    </location>
</feature>
<evidence type="ECO:0000256" key="3">
    <source>
        <dbReference type="ARBA" id="ARBA00023180"/>
    </source>
</evidence>
<dbReference type="PANTHER" id="PTHR16026:SF0">
    <property type="entry name" value="CARTILAGE ACIDIC PROTEIN 1"/>
    <property type="match status" value="1"/>
</dbReference>
<dbReference type="Pfam" id="PF07593">
    <property type="entry name" value="UnbV_ASPIC"/>
    <property type="match status" value="1"/>
</dbReference>
<feature type="domain" description="ASPIC/UnbV" evidence="5">
    <location>
        <begin position="526"/>
        <end position="593"/>
    </location>
</feature>
<dbReference type="PROSITE" id="PS51257">
    <property type="entry name" value="PROKAR_LIPOPROTEIN"/>
    <property type="match status" value="1"/>
</dbReference>
<evidence type="ECO:0000256" key="1">
    <source>
        <dbReference type="ARBA" id="ARBA00022729"/>
    </source>
</evidence>
<dbReference type="InterPro" id="IPR013517">
    <property type="entry name" value="FG-GAP"/>
</dbReference>
<dbReference type="EMBL" id="JAHESC010000020">
    <property type="protein sequence ID" value="MBT1687781.1"/>
    <property type="molecule type" value="Genomic_DNA"/>
</dbReference>
<dbReference type="InterPro" id="IPR028994">
    <property type="entry name" value="Integrin_alpha_N"/>
</dbReference>
<organism evidence="6 7">
    <name type="scientific">Dawidia soli</name>
    <dbReference type="NCBI Taxonomy" id="2782352"/>
    <lineage>
        <taxon>Bacteria</taxon>
        <taxon>Pseudomonadati</taxon>
        <taxon>Bacteroidota</taxon>
        <taxon>Cytophagia</taxon>
        <taxon>Cytophagales</taxon>
        <taxon>Chryseotaleaceae</taxon>
        <taxon>Dawidia</taxon>
    </lineage>
</organism>
<keyword evidence="2" id="KW-0677">Repeat</keyword>
<protein>
    <submittedName>
        <fullName evidence="6">VCBS repeat-containing protein</fullName>
    </submittedName>
</protein>
<dbReference type="RefSeq" id="WP_254091011.1">
    <property type="nucleotide sequence ID" value="NZ_JAHESC010000020.1"/>
</dbReference>
<reference evidence="6 7" key="1">
    <citation type="submission" date="2021-05" db="EMBL/GenBank/DDBJ databases">
        <title>A Polyphasic approach of four new species of the genus Ohtaekwangia: Ohtaekwangia histidinii sp. nov., Ohtaekwangia cretensis sp. nov., Ohtaekwangia indiensis sp. nov., Ohtaekwangia reichenbachii sp. nov. from diverse environment.</title>
        <authorList>
            <person name="Octaviana S."/>
        </authorList>
    </citation>
    <scope>NUCLEOTIDE SEQUENCE [LARGE SCALE GENOMIC DNA]</scope>
    <source>
        <strain evidence="6 7">PWU37</strain>
    </source>
</reference>
<dbReference type="PANTHER" id="PTHR16026">
    <property type="entry name" value="CARTILAGE ACIDIC PROTEIN 1"/>
    <property type="match status" value="1"/>
</dbReference>
<dbReference type="SUPFAM" id="SSF69318">
    <property type="entry name" value="Integrin alpha N-terminal domain"/>
    <property type="match status" value="3"/>
</dbReference>
<dbReference type="Proteomes" id="UP001319180">
    <property type="component" value="Unassembled WGS sequence"/>
</dbReference>
<keyword evidence="3" id="KW-0325">Glycoprotein</keyword>
<accession>A0AAP2D9D2</accession>
<sequence>MRRQVYTIACLAMAAAISCRQPARFELLLATYTGIDFENRLTENDTLNVLTFEYIYNGGGVGIGDFNNDGLSDVFLAGNMVSSRLYLNDGSLRFRDVTIASGITTRSWCTGVAVVDIDQDGWQDVYISTVHPDPKRSSPNLLFHNKGPDARGIPIFEEVAARAGLADHSYCTQAAFLDYDGDGDLDLYLLTNALENYTRNAPIGQRTDGGGKSVDKLYRNDGTPGALPRFTDVSAAAGILTEGWGLGIVVSDVNLDGRPDIYVANDFLSNDHLYTNNGDGTFTNTIAAALRHQEYNGMGADIGDINNDGLQDILVVDMMPEDNLRQKTMFSATGYDRFQQNIRMRYQPQYVRNVLQLNNGNGTYSDIGYLAGVYATDWSWSALLADLDNDSRQDMLITNGYRKDITNLDFTAYSKEASKFGTDAIRLQHALKAVEALEGVPKPDLLFHNEGGLRFANASQAWGMTQEAYGNGAAYADLDNDGDLDLVVNNINEKAFIYQNTSVDRDAAHHHYLRVRLKGPVANRDGVGARVTLYQHAQQQVREYAPQRGYQSTVEPYLHFGLGGATVVDTVHVWWPGGYEQVLTAVPANQVLTLDIQNAVPVKPLPDKKIVRLFREMSASLRLQYRHEEDNYIDFKATPTLPMQYSQAGPALAVGDVDGDGLDDVILCGAARRAARIFRQQRDGTFRPDSLPGKGNEDAGLLLFDADGDGDNDLYCVSGSTEFSAGHALYQDRFYRNEGGMLRADTTALPREASSGSCVVASDFDRDGDLDLFVGGRIVPRQYPSAPESFVLQNNGKGIFTNITGAVAPALKQAGMVTGALWTDFDNDGWTDLAVVGEWMPITFYRNDNGRALAPVFAEAPGWWNSITGGDFDHDGDTDYIAGNVGLNTLFRASAQEPVSVYAKDFDGSGSFDPLMSRYINGTEHLIHPRETLTDQIVRYKRKLTRYSLYGAATRADLLPAEELEGALVYQATTLTSSYIENLGGGRFGIRPLPVEAQTAPLNGLQATDINNDGHADLLGIGNCYAVDPLVGHYDAGIGLCLLGDGRGGFCAVSTTRSGFFVNRDAKSLALLAGINGTSHWLATANQDSLRVFTRTAAPTGWIMPASLDVAVEFAWPSGKRQRQELYHGSGYLSASTRQVPVPAGVTSVTLTNSQGVTRSVWRTPGITEVSQRRGRVPRAASGCGSAKGS</sequence>
<dbReference type="InterPro" id="IPR013519">
    <property type="entry name" value="Int_alpha_beta-p"/>
</dbReference>
<dbReference type="AlphaFoldDB" id="A0AAP2D9D2"/>
<evidence type="ECO:0000256" key="2">
    <source>
        <dbReference type="ARBA" id="ARBA00022737"/>
    </source>
</evidence>